<dbReference type="EMBL" id="BPVZ01000089">
    <property type="protein sequence ID" value="GKV30998.1"/>
    <property type="molecule type" value="Genomic_DNA"/>
</dbReference>
<proteinExistence type="predicted"/>
<feature type="region of interest" description="Disordered" evidence="2">
    <location>
        <begin position="291"/>
        <end position="327"/>
    </location>
</feature>
<evidence type="ECO:0000256" key="3">
    <source>
        <dbReference type="SAM" id="SignalP"/>
    </source>
</evidence>
<sequence>MRRLMSPTSFQLVLGILASNISWMHKSSKYTFFQRLVHRFPNPDSMVEELEQVIKDVQSRNCQCYEDWAAINVTKEEFEKILMLDGCFIIELLRKSATEVPMQEGDSTLFSSNVMVIAVLHDLLLLENQIPWLVLELLYDRTSGNGSKPLAEIATEFFIRHYLGLSSEVGSSILELYKHTIPSATRLKESGVKFKRVESRRILDVRFKNGVLEILTLAIHNTSEAIFRNLISFEQCCPFYAPRVACYSRLLDGLAGPMNSARSHSTSGRRRWQDAVDLTCDVTPVMGMGHTQSISPQGSIHTTALSHKERQKGRGPNKPKKAARRPNERPFIHLWHKGTFLDVEVPRLIMTLWKRLYDGDYFTYELFPKHKRVQLWELFKDTYVVECSATHGSESASWPPQDNKAWAVAVGGCHSNFMPGIRSQVNLEELRFTYRKRPLTGNSYMSLMISDLAEKQARDSKAMQQMREEIRQVKQQRESMQRMLEDMGGCMMLYCSNSLLLLPMGCAPLMLPHH</sequence>
<protein>
    <submittedName>
        <fullName evidence="4">Uncharacterized protein</fullName>
    </submittedName>
</protein>
<dbReference type="PANTHER" id="PTHR31170:SF17">
    <property type="match status" value="1"/>
</dbReference>
<dbReference type="PANTHER" id="PTHR31170">
    <property type="entry name" value="BNAC04G53230D PROTEIN"/>
    <property type="match status" value="1"/>
</dbReference>
<evidence type="ECO:0000313" key="5">
    <source>
        <dbReference type="Proteomes" id="UP001054252"/>
    </source>
</evidence>
<feature type="compositionally biased region" description="Polar residues" evidence="2">
    <location>
        <begin position="291"/>
        <end position="305"/>
    </location>
</feature>
<gene>
    <name evidence="4" type="ORF">SLEP1_g39747</name>
</gene>
<feature type="signal peptide" evidence="3">
    <location>
        <begin position="1"/>
        <end position="18"/>
    </location>
</feature>
<organism evidence="4 5">
    <name type="scientific">Rubroshorea leprosula</name>
    <dbReference type="NCBI Taxonomy" id="152421"/>
    <lineage>
        <taxon>Eukaryota</taxon>
        <taxon>Viridiplantae</taxon>
        <taxon>Streptophyta</taxon>
        <taxon>Embryophyta</taxon>
        <taxon>Tracheophyta</taxon>
        <taxon>Spermatophyta</taxon>
        <taxon>Magnoliopsida</taxon>
        <taxon>eudicotyledons</taxon>
        <taxon>Gunneridae</taxon>
        <taxon>Pentapetalae</taxon>
        <taxon>rosids</taxon>
        <taxon>malvids</taxon>
        <taxon>Malvales</taxon>
        <taxon>Dipterocarpaceae</taxon>
        <taxon>Rubroshorea</taxon>
    </lineage>
</organism>
<dbReference type="AlphaFoldDB" id="A0AAV5L172"/>
<evidence type="ECO:0000256" key="2">
    <source>
        <dbReference type="SAM" id="MobiDB-lite"/>
    </source>
</evidence>
<comment type="caution">
    <text evidence="4">The sequence shown here is derived from an EMBL/GenBank/DDBJ whole genome shotgun (WGS) entry which is preliminary data.</text>
</comment>
<feature type="compositionally biased region" description="Basic residues" evidence="2">
    <location>
        <begin position="309"/>
        <end position="324"/>
    </location>
</feature>
<evidence type="ECO:0000256" key="1">
    <source>
        <dbReference type="SAM" id="Coils"/>
    </source>
</evidence>
<reference evidence="4 5" key="1">
    <citation type="journal article" date="2021" name="Commun. Biol.">
        <title>The genome of Shorea leprosula (Dipterocarpaceae) highlights the ecological relevance of drought in aseasonal tropical rainforests.</title>
        <authorList>
            <person name="Ng K.K.S."/>
            <person name="Kobayashi M.J."/>
            <person name="Fawcett J.A."/>
            <person name="Hatakeyama M."/>
            <person name="Paape T."/>
            <person name="Ng C.H."/>
            <person name="Ang C.C."/>
            <person name="Tnah L.H."/>
            <person name="Lee C.T."/>
            <person name="Nishiyama T."/>
            <person name="Sese J."/>
            <person name="O'Brien M.J."/>
            <person name="Copetti D."/>
            <person name="Mohd Noor M.I."/>
            <person name="Ong R.C."/>
            <person name="Putra M."/>
            <person name="Sireger I.Z."/>
            <person name="Indrioko S."/>
            <person name="Kosugi Y."/>
            <person name="Izuno A."/>
            <person name="Isagi Y."/>
            <person name="Lee S.L."/>
            <person name="Shimizu K.K."/>
        </authorList>
    </citation>
    <scope>NUCLEOTIDE SEQUENCE [LARGE SCALE GENOMIC DNA]</scope>
    <source>
        <strain evidence="4">214</strain>
    </source>
</reference>
<dbReference type="InterPro" id="IPR004158">
    <property type="entry name" value="DUF247_pln"/>
</dbReference>
<evidence type="ECO:0000313" key="4">
    <source>
        <dbReference type="EMBL" id="GKV30998.1"/>
    </source>
</evidence>
<keyword evidence="3" id="KW-0732">Signal</keyword>
<dbReference type="Proteomes" id="UP001054252">
    <property type="component" value="Unassembled WGS sequence"/>
</dbReference>
<accession>A0AAV5L172</accession>
<name>A0AAV5L172_9ROSI</name>
<keyword evidence="1" id="KW-0175">Coiled coil</keyword>
<feature type="chain" id="PRO_5043831586" evidence="3">
    <location>
        <begin position="19"/>
        <end position="514"/>
    </location>
</feature>
<dbReference type="Pfam" id="PF03140">
    <property type="entry name" value="DUF247"/>
    <property type="match status" value="2"/>
</dbReference>
<feature type="coiled-coil region" evidence="1">
    <location>
        <begin position="456"/>
        <end position="486"/>
    </location>
</feature>
<keyword evidence="5" id="KW-1185">Reference proteome</keyword>